<dbReference type="Pfam" id="PF07690">
    <property type="entry name" value="MFS_1"/>
    <property type="match status" value="1"/>
</dbReference>
<feature type="transmembrane region" description="Helical" evidence="8">
    <location>
        <begin position="215"/>
        <end position="234"/>
    </location>
</feature>
<evidence type="ECO:0000256" key="8">
    <source>
        <dbReference type="SAM" id="Phobius"/>
    </source>
</evidence>
<keyword evidence="10" id="KW-1185">Reference proteome</keyword>
<organism evidence="9 10">
    <name type="scientific">Tenebrio molitor</name>
    <name type="common">Yellow mealworm beetle</name>
    <dbReference type="NCBI Taxonomy" id="7067"/>
    <lineage>
        <taxon>Eukaryota</taxon>
        <taxon>Metazoa</taxon>
        <taxon>Ecdysozoa</taxon>
        <taxon>Arthropoda</taxon>
        <taxon>Hexapoda</taxon>
        <taxon>Insecta</taxon>
        <taxon>Pterygota</taxon>
        <taxon>Neoptera</taxon>
        <taxon>Endopterygota</taxon>
        <taxon>Coleoptera</taxon>
        <taxon>Polyphaga</taxon>
        <taxon>Cucujiformia</taxon>
        <taxon>Tenebrionidae</taxon>
        <taxon>Tenebrio</taxon>
    </lineage>
</organism>
<gene>
    <name evidence="9" type="ORF">GEV33_008993</name>
</gene>
<feature type="transmembrane region" description="Helical" evidence="8">
    <location>
        <begin position="320"/>
        <end position="341"/>
    </location>
</feature>
<dbReference type="InterPro" id="IPR036259">
    <property type="entry name" value="MFS_trans_sf"/>
</dbReference>
<keyword evidence="6 8" id="KW-0472">Membrane</keyword>
<keyword evidence="4" id="KW-0769">Symport</keyword>
<keyword evidence="3 8" id="KW-0812">Transmembrane</keyword>
<accession>A0A8J6HFP0</accession>
<dbReference type="Proteomes" id="UP000719412">
    <property type="component" value="Unassembled WGS sequence"/>
</dbReference>
<evidence type="ECO:0000256" key="5">
    <source>
        <dbReference type="ARBA" id="ARBA00022989"/>
    </source>
</evidence>
<proteinExistence type="predicted"/>
<feature type="compositionally biased region" description="Basic residues" evidence="7">
    <location>
        <begin position="546"/>
        <end position="555"/>
    </location>
</feature>
<feature type="transmembrane region" description="Helical" evidence="8">
    <location>
        <begin position="152"/>
        <end position="175"/>
    </location>
</feature>
<keyword evidence="5 8" id="KW-1133">Transmembrane helix</keyword>
<dbReference type="GO" id="GO:0006820">
    <property type="term" value="P:monoatomic anion transport"/>
    <property type="evidence" value="ECO:0007669"/>
    <property type="project" value="TreeGrafter"/>
</dbReference>
<feature type="transmembrane region" description="Helical" evidence="8">
    <location>
        <begin position="279"/>
        <end position="300"/>
    </location>
</feature>
<feature type="compositionally biased region" description="Basic and acidic residues" evidence="7">
    <location>
        <begin position="556"/>
        <end position="575"/>
    </location>
</feature>
<evidence type="ECO:0000256" key="4">
    <source>
        <dbReference type="ARBA" id="ARBA00022847"/>
    </source>
</evidence>
<evidence type="ECO:0000313" key="9">
    <source>
        <dbReference type="EMBL" id="KAH0813799.1"/>
    </source>
</evidence>
<dbReference type="PANTHER" id="PTHR11662:SF415">
    <property type="entry name" value="AT30085P-RELATED"/>
    <property type="match status" value="1"/>
</dbReference>
<dbReference type="GO" id="GO:0015293">
    <property type="term" value="F:symporter activity"/>
    <property type="evidence" value="ECO:0007669"/>
    <property type="project" value="UniProtKB-KW"/>
</dbReference>
<dbReference type="EMBL" id="JABDTM020024933">
    <property type="protein sequence ID" value="KAH0813799.1"/>
    <property type="molecule type" value="Genomic_DNA"/>
</dbReference>
<dbReference type="InterPro" id="IPR050382">
    <property type="entry name" value="MFS_Na/Anion_cotransporter"/>
</dbReference>
<evidence type="ECO:0000313" key="10">
    <source>
        <dbReference type="Proteomes" id="UP000719412"/>
    </source>
</evidence>
<comment type="caution">
    <text evidence="9">The sequence shown here is derived from an EMBL/GenBank/DDBJ whole genome shotgun (WGS) entry which is preliminary data.</text>
</comment>
<feature type="transmembrane region" description="Helical" evidence="8">
    <location>
        <begin position="17"/>
        <end position="34"/>
    </location>
</feature>
<comment type="subcellular location">
    <subcellularLocation>
        <location evidence="1">Membrane</location>
        <topology evidence="1">Multi-pass membrane protein</topology>
    </subcellularLocation>
</comment>
<reference evidence="9" key="2">
    <citation type="submission" date="2021-08" db="EMBL/GenBank/DDBJ databases">
        <authorList>
            <person name="Eriksson T."/>
        </authorList>
    </citation>
    <scope>NUCLEOTIDE SEQUENCE</scope>
    <source>
        <strain evidence="9">Stoneville</strain>
        <tissue evidence="9">Whole head</tissue>
    </source>
</reference>
<feature type="region of interest" description="Disordered" evidence="7">
    <location>
        <begin position="510"/>
        <end position="575"/>
    </location>
</feature>
<dbReference type="InterPro" id="IPR011701">
    <property type="entry name" value="MFS"/>
</dbReference>
<feature type="transmembrane region" description="Helical" evidence="8">
    <location>
        <begin position="93"/>
        <end position="112"/>
    </location>
</feature>
<feature type="transmembrane region" description="Helical" evidence="8">
    <location>
        <begin position="181"/>
        <end position="203"/>
    </location>
</feature>
<dbReference type="GO" id="GO:0016020">
    <property type="term" value="C:membrane"/>
    <property type="evidence" value="ECO:0007669"/>
    <property type="project" value="UniProtKB-SubCell"/>
</dbReference>
<reference evidence="9" key="1">
    <citation type="journal article" date="2020" name="J Insects Food Feed">
        <title>The yellow mealworm (Tenebrio molitor) genome: a resource for the emerging insects as food and feed industry.</title>
        <authorList>
            <person name="Eriksson T."/>
            <person name="Andere A."/>
            <person name="Kelstrup H."/>
            <person name="Emery V."/>
            <person name="Picard C."/>
        </authorList>
    </citation>
    <scope>NUCLEOTIDE SEQUENCE</scope>
    <source>
        <strain evidence="9">Stoneville</strain>
        <tissue evidence="9">Whole head</tissue>
    </source>
</reference>
<dbReference type="SUPFAM" id="SSF103473">
    <property type="entry name" value="MFS general substrate transporter"/>
    <property type="match status" value="1"/>
</dbReference>
<feature type="transmembrane region" description="Helical" evidence="8">
    <location>
        <begin position="447"/>
        <end position="470"/>
    </location>
</feature>
<dbReference type="Gene3D" id="1.20.1250.20">
    <property type="entry name" value="MFS general substrate transporter like domains"/>
    <property type="match status" value="2"/>
</dbReference>
<dbReference type="AlphaFoldDB" id="A0A8J6HFP0"/>
<feature type="transmembrane region" description="Helical" evidence="8">
    <location>
        <begin position="118"/>
        <end position="140"/>
    </location>
</feature>
<evidence type="ECO:0000256" key="1">
    <source>
        <dbReference type="ARBA" id="ARBA00004141"/>
    </source>
</evidence>
<sequence length="600" mass="67622">MSSEDVSRPKYSCIPRRYVMIALTAIVGVMVLPVRNTLEVVRRYIDDIDISNISRSIASMEQCKELGKIISIDLPYKEIHTKKYNLNDEVMRSLPMFQIPGFIVAHFVAAIVSDKYGAKHVVGVAVVVLSVCMIFTPVLIQSSDANINVLRFVMTLEGIGEGALTPAIACLIAHWAPPGEIGALSSLSLGALYSGNIISNLVTETMIIKSEDWTLPFYVYGGLLVGVFLIWHLAAFSNPHQDPRISPAERFYLDMEMKGIVDHRNKKIPLCQILMSLDVWATAIIFSVFIWYWIFLAFYLPRYMNVVWKVNMRQSGMWAAGPFVLMIITGVGFGFLSDWVVNYHLINVATMRKVCTNVGCMGPALYMVAATHAGCHRVIGEAMCIVGMGLMGTTSAGIRLVIFDVAPNYAGFLAAFCETGGHIGTLFLPPLINKIVPNDTLEEFQRLFWMFFIIMTVANLIFVLTCKADLKSWNQPQRPRNPDTPRSWLMDLSLLNLIFMKTDEHMKIIGSGVGNKDEDNKKTYRRRNERKQGRIYAHGRGLQRENRRKRSKKLGRREGDGKRKSKDKVENAEGKRLMEWIEENGWEVMNGNKQGDEDGE</sequence>
<name>A0A8J6HFP0_TENMO</name>
<protein>
    <recommendedName>
        <fullName evidence="11">Major facilitator superfamily (MFS) profile domain-containing protein</fullName>
    </recommendedName>
</protein>
<evidence type="ECO:0000256" key="7">
    <source>
        <dbReference type="SAM" id="MobiDB-lite"/>
    </source>
</evidence>
<keyword evidence="2" id="KW-0813">Transport</keyword>
<evidence type="ECO:0000256" key="3">
    <source>
        <dbReference type="ARBA" id="ARBA00022692"/>
    </source>
</evidence>
<evidence type="ECO:0000256" key="2">
    <source>
        <dbReference type="ARBA" id="ARBA00022448"/>
    </source>
</evidence>
<dbReference type="FunFam" id="1.20.1250.20:FF:000003">
    <property type="entry name" value="Solute carrier family 17 member 3"/>
    <property type="match status" value="1"/>
</dbReference>
<dbReference type="PANTHER" id="PTHR11662">
    <property type="entry name" value="SOLUTE CARRIER FAMILY 17"/>
    <property type="match status" value="1"/>
</dbReference>
<evidence type="ECO:0008006" key="11">
    <source>
        <dbReference type="Google" id="ProtNLM"/>
    </source>
</evidence>
<evidence type="ECO:0000256" key="6">
    <source>
        <dbReference type="ARBA" id="ARBA00023136"/>
    </source>
</evidence>